<keyword evidence="3" id="KW-0862">Zinc</keyword>
<evidence type="ECO:0000256" key="4">
    <source>
        <dbReference type="ARBA" id="ARBA00023242"/>
    </source>
</evidence>
<gene>
    <name evidence="7" type="primary">Contig2264.g2429</name>
    <name evidence="7" type="ORF">STYLEM_20944</name>
</gene>
<dbReference type="SUPFAM" id="SSF57667">
    <property type="entry name" value="beta-beta-alpha zinc fingers"/>
    <property type="match status" value="1"/>
</dbReference>
<dbReference type="GO" id="GO:0008270">
    <property type="term" value="F:zinc ion binding"/>
    <property type="evidence" value="ECO:0007669"/>
    <property type="project" value="UniProtKB-KW"/>
</dbReference>
<evidence type="ECO:0000259" key="6">
    <source>
        <dbReference type="SMART" id="SM00451"/>
    </source>
</evidence>
<feature type="region of interest" description="Disordered" evidence="5">
    <location>
        <begin position="31"/>
        <end position="68"/>
    </location>
</feature>
<keyword evidence="1" id="KW-0479">Metal-binding</keyword>
<dbReference type="SMART" id="SM00451">
    <property type="entry name" value="ZnF_U1"/>
    <property type="match status" value="1"/>
</dbReference>
<dbReference type="GO" id="GO:0005681">
    <property type="term" value="C:spliceosomal complex"/>
    <property type="evidence" value="ECO:0007669"/>
    <property type="project" value="InterPro"/>
</dbReference>
<feature type="compositionally biased region" description="Basic and acidic residues" evidence="5">
    <location>
        <begin position="172"/>
        <end position="181"/>
    </location>
</feature>
<feature type="domain" description="U1-type" evidence="6">
    <location>
        <begin position="101"/>
        <end position="135"/>
    </location>
</feature>
<dbReference type="Proteomes" id="UP000039865">
    <property type="component" value="Unassembled WGS sequence"/>
</dbReference>
<dbReference type="InterPro" id="IPR040107">
    <property type="entry name" value="Snu23"/>
</dbReference>
<dbReference type="InterPro" id="IPR022755">
    <property type="entry name" value="Znf_C2H2_jaz"/>
</dbReference>
<dbReference type="AlphaFoldDB" id="A0A078BDX9"/>
<evidence type="ECO:0000313" key="8">
    <source>
        <dbReference type="Proteomes" id="UP000039865"/>
    </source>
</evidence>
<evidence type="ECO:0000256" key="3">
    <source>
        <dbReference type="ARBA" id="ARBA00022833"/>
    </source>
</evidence>
<accession>A0A078BDX9</accession>
<proteinExistence type="predicted"/>
<keyword evidence="4" id="KW-0539">Nucleus</keyword>
<feature type="region of interest" description="Disordered" evidence="5">
    <location>
        <begin position="172"/>
        <end position="192"/>
    </location>
</feature>
<dbReference type="InterPro" id="IPR036236">
    <property type="entry name" value="Znf_C2H2_sf"/>
</dbReference>
<sequence>MQSKKPQNNQVRHSYFLNKFQKTDSLGRQILQVNNNAAFQPPKPLEKPPHLQGPTKSSKNGNVPAPEKRKLLQPVDRDIVKPEDIIGKETTITIQTEEEKQSAFFCKTCKVQLKDSNAWYDHINGKKHNQMLGMSMVVEKVGLDRVKAKLAGLKRKAVTTVESIEDIERRLDQQEQEEKDKKNKRKKLNEENQIKERVQEQFEFDEDDISAFGLPSDFGTTKKK</sequence>
<name>A0A078BDX9_STYLE</name>
<keyword evidence="8" id="KW-1185">Reference proteome</keyword>
<dbReference type="OrthoDB" id="302108at2759"/>
<dbReference type="PANTHER" id="PTHR45986">
    <property type="entry name" value="ZINC FINGER MATRIN-TYPE PROTEIN 2"/>
    <property type="match status" value="1"/>
</dbReference>
<dbReference type="GO" id="GO:0046540">
    <property type="term" value="C:U4/U6 x U5 tri-snRNP complex"/>
    <property type="evidence" value="ECO:0007669"/>
    <property type="project" value="TreeGrafter"/>
</dbReference>
<dbReference type="PANTHER" id="PTHR45986:SF1">
    <property type="entry name" value="ZINC FINGER MATRIN-TYPE PROTEIN 2"/>
    <property type="match status" value="1"/>
</dbReference>
<dbReference type="GO" id="GO:0003676">
    <property type="term" value="F:nucleic acid binding"/>
    <property type="evidence" value="ECO:0007669"/>
    <property type="project" value="InterPro"/>
</dbReference>
<evidence type="ECO:0000256" key="2">
    <source>
        <dbReference type="ARBA" id="ARBA00022771"/>
    </source>
</evidence>
<organism evidence="7 8">
    <name type="scientific">Stylonychia lemnae</name>
    <name type="common">Ciliate</name>
    <dbReference type="NCBI Taxonomy" id="5949"/>
    <lineage>
        <taxon>Eukaryota</taxon>
        <taxon>Sar</taxon>
        <taxon>Alveolata</taxon>
        <taxon>Ciliophora</taxon>
        <taxon>Intramacronucleata</taxon>
        <taxon>Spirotrichea</taxon>
        <taxon>Stichotrichia</taxon>
        <taxon>Sporadotrichida</taxon>
        <taxon>Oxytrichidae</taxon>
        <taxon>Stylonychinae</taxon>
        <taxon>Stylonychia</taxon>
    </lineage>
</organism>
<dbReference type="Pfam" id="PF12171">
    <property type="entry name" value="zf-C2H2_jaz"/>
    <property type="match status" value="1"/>
</dbReference>
<dbReference type="OMA" id="WYDHING"/>
<dbReference type="Gene3D" id="3.30.160.60">
    <property type="entry name" value="Classic Zinc Finger"/>
    <property type="match status" value="1"/>
</dbReference>
<evidence type="ECO:0000313" key="7">
    <source>
        <dbReference type="EMBL" id="CDW91783.1"/>
    </source>
</evidence>
<dbReference type="InterPro" id="IPR003604">
    <property type="entry name" value="Matrin/U1-like-C_Znf_C2H2"/>
</dbReference>
<dbReference type="InParanoid" id="A0A078BDX9"/>
<dbReference type="EMBL" id="CCKQ01019746">
    <property type="protein sequence ID" value="CDW91783.1"/>
    <property type="molecule type" value="Genomic_DNA"/>
</dbReference>
<evidence type="ECO:0000256" key="1">
    <source>
        <dbReference type="ARBA" id="ARBA00022723"/>
    </source>
</evidence>
<evidence type="ECO:0000256" key="5">
    <source>
        <dbReference type="SAM" id="MobiDB-lite"/>
    </source>
</evidence>
<reference evidence="7 8" key="1">
    <citation type="submission" date="2014-06" db="EMBL/GenBank/DDBJ databases">
        <authorList>
            <person name="Swart Estienne"/>
        </authorList>
    </citation>
    <scope>NUCLEOTIDE SEQUENCE [LARGE SCALE GENOMIC DNA]</scope>
    <source>
        <strain evidence="7 8">130c</strain>
    </source>
</reference>
<dbReference type="GO" id="GO:0000398">
    <property type="term" value="P:mRNA splicing, via spliceosome"/>
    <property type="evidence" value="ECO:0007669"/>
    <property type="project" value="InterPro"/>
</dbReference>
<keyword evidence="2" id="KW-0863">Zinc-finger</keyword>
<protein>
    <submittedName>
        <fullName evidence="7">Zinc finger protein matrin</fullName>
    </submittedName>
</protein>